<dbReference type="GO" id="GO:0030681">
    <property type="term" value="C:multimeric ribonuclease P complex"/>
    <property type="evidence" value="ECO:0007669"/>
    <property type="project" value="TreeGrafter"/>
</dbReference>
<organism evidence="1 2">
    <name type="scientific">Stichopus japonicus</name>
    <name type="common">Sea cucumber</name>
    <dbReference type="NCBI Taxonomy" id="307972"/>
    <lineage>
        <taxon>Eukaryota</taxon>
        <taxon>Metazoa</taxon>
        <taxon>Echinodermata</taxon>
        <taxon>Eleutherozoa</taxon>
        <taxon>Echinozoa</taxon>
        <taxon>Holothuroidea</taxon>
        <taxon>Aspidochirotacea</taxon>
        <taxon>Aspidochirotida</taxon>
        <taxon>Stichopodidae</taxon>
        <taxon>Apostichopus</taxon>
    </lineage>
</organism>
<dbReference type="GO" id="GO:0004526">
    <property type="term" value="F:ribonuclease P activity"/>
    <property type="evidence" value="ECO:0007669"/>
    <property type="project" value="TreeGrafter"/>
</dbReference>
<keyword evidence="2" id="KW-1185">Reference proteome</keyword>
<dbReference type="PANTHER" id="PTHR15396">
    <property type="entry name" value="RIBONUCLEASE P PROTEIN SUBUNIT P40"/>
    <property type="match status" value="1"/>
</dbReference>
<reference evidence="1 2" key="1">
    <citation type="journal article" date="2017" name="PLoS Biol.">
        <title>The sea cucumber genome provides insights into morphological evolution and visceral regeneration.</title>
        <authorList>
            <person name="Zhang X."/>
            <person name="Sun L."/>
            <person name="Yuan J."/>
            <person name="Sun Y."/>
            <person name="Gao Y."/>
            <person name="Zhang L."/>
            <person name="Li S."/>
            <person name="Dai H."/>
            <person name="Hamel J.F."/>
            <person name="Liu C."/>
            <person name="Yu Y."/>
            <person name="Liu S."/>
            <person name="Lin W."/>
            <person name="Guo K."/>
            <person name="Jin S."/>
            <person name="Xu P."/>
            <person name="Storey K.B."/>
            <person name="Huan P."/>
            <person name="Zhang T."/>
            <person name="Zhou Y."/>
            <person name="Zhang J."/>
            <person name="Lin C."/>
            <person name="Li X."/>
            <person name="Xing L."/>
            <person name="Huo D."/>
            <person name="Sun M."/>
            <person name="Wang L."/>
            <person name="Mercier A."/>
            <person name="Li F."/>
            <person name="Yang H."/>
            <person name="Xiang J."/>
        </authorList>
    </citation>
    <scope>NUCLEOTIDE SEQUENCE [LARGE SCALE GENOMIC DNA]</scope>
    <source>
        <strain evidence="1">Shaxun</strain>
        <tissue evidence="1">Muscle</tissue>
    </source>
</reference>
<accession>A0A2G8JPH5</accession>
<protein>
    <submittedName>
        <fullName evidence="1">Putative ribonuclease P protein subunit p40 isoform X2</fullName>
    </submittedName>
</protein>
<evidence type="ECO:0000313" key="1">
    <source>
        <dbReference type="EMBL" id="PIK37595.1"/>
    </source>
</evidence>
<dbReference type="EMBL" id="MRZV01001477">
    <property type="protein sequence ID" value="PIK37595.1"/>
    <property type="molecule type" value="Genomic_DNA"/>
</dbReference>
<gene>
    <name evidence="1" type="ORF">BSL78_25571</name>
</gene>
<dbReference type="STRING" id="307972.A0A2G8JPH5"/>
<dbReference type="GO" id="GO:0000447">
    <property type="term" value="P:endonucleolytic cleavage in ITS1 to separate SSU-rRNA from 5.8S rRNA and LSU-rRNA from tricistronic rRNA transcript (SSU-rRNA, 5.8S rRNA, LSU-rRNA)"/>
    <property type="evidence" value="ECO:0007669"/>
    <property type="project" value="TreeGrafter"/>
</dbReference>
<dbReference type="GO" id="GO:0000171">
    <property type="term" value="F:ribonuclease MRP activity"/>
    <property type="evidence" value="ECO:0007669"/>
    <property type="project" value="TreeGrafter"/>
</dbReference>
<comment type="caution">
    <text evidence="1">The sequence shown here is derived from an EMBL/GenBank/DDBJ whole genome shotgun (WGS) entry which is preliminary data.</text>
</comment>
<proteinExistence type="predicted"/>
<dbReference type="OrthoDB" id="63112at2759"/>
<dbReference type="PANTHER" id="PTHR15396:SF1">
    <property type="entry name" value="RIBONUCLEASE P PROTEIN SUBUNIT P40"/>
    <property type="match status" value="1"/>
</dbReference>
<dbReference type="Proteomes" id="UP000230750">
    <property type="component" value="Unassembled WGS sequence"/>
</dbReference>
<dbReference type="InterPro" id="IPR013893">
    <property type="entry name" value="RNase_P_Rpp40"/>
</dbReference>
<dbReference type="GO" id="GO:0001682">
    <property type="term" value="P:tRNA 5'-leader removal"/>
    <property type="evidence" value="ECO:0007669"/>
    <property type="project" value="InterPro"/>
</dbReference>
<name>A0A2G8JPH5_STIJA</name>
<sequence length="284" mass="32327">MRKVEVMLPGCESLPDVIQDISPDLDSYYLVKRLPVVELVKEEFVKEILRKGHFTGISVGTRVDNHTVVAVLPSGHLILSVDKDLYQELGLSGKPSKYTGRNATRFVVEIDLFNANHSNGKKQYNRVLWSLKDRLNLTFNFIFSWEPINEEKVNFMQLTRLWDKYVLEDLSIVSHTIQKTQTTVVPKLSHNQSLVSTPGDGQDVSSIYEYIGTISCDANQSFVKSDALVPWAALTVHGFDDSPVSWWRKEHGFHKNGCNLYTILILPDDTYWLYMAIGTDDECP</sequence>
<dbReference type="Pfam" id="PF08584">
    <property type="entry name" value="Ribonuc_P_40"/>
    <property type="match status" value="2"/>
</dbReference>
<dbReference type="GO" id="GO:0000172">
    <property type="term" value="C:ribonuclease MRP complex"/>
    <property type="evidence" value="ECO:0007669"/>
    <property type="project" value="TreeGrafter"/>
</dbReference>
<evidence type="ECO:0000313" key="2">
    <source>
        <dbReference type="Proteomes" id="UP000230750"/>
    </source>
</evidence>
<dbReference type="AlphaFoldDB" id="A0A2G8JPH5"/>